<evidence type="ECO:0000259" key="1">
    <source>
        <dbReference type="Pfam" id="PF01966"/>
    </source>
</evidence>
<dbReference type="NCBIfam" id="TIGR00277">
    <property type="entry name" value="HDIG"/>
    <property type="match status" value="1"/>
</dbReference>
<dbReference type="InterPro" id="IPR006674">
    <property type="entry name" value="HD_domain"/>
</dbReference>
<name>A0A0G0I6N5_9BACT</name>
<dbReference type="AlphaFoldDB" id="A0A0G0I6N5"/>
<dbReference type="CDD" id="cd00077">
    <property type="entry name" value="HDc"/>
    <property type="match status" value="1"/>
</dbReference>
<dbReference type="InterPro" id="IPR003607">
    <property type="entry name" value="HD/PDEase_dom"/>
</dbReference>
<accession>A0A0G0I6N5</accession>
<comment type="caution">
    <text evidence="2">The sequence shown here is derived from an EMBL/GenBank/DDBJ whole genome shotgun (WGS) entry which is preliminary data.</text>
</comment>
<dbReference type="Proteomes" id="UP000034231">
    <property type="component" value="Unassembled WGS sequence"/>
</dbReference>
<proteinExistence type="predicted"/>
<dbReference type="SUPFAM" id="SSF109604">
    <property type="entry name" value="HD-domain/PDEase-like"/>
    <property type="match status" value="1"/>
</dbReference>
<protein>
    <recommendedName>
        <fullName evidence="1">HD domain-containing protein</fullName>
    </recommendedName>
</protein>
<feature type="domain" description="HD" evidence="1">
    <location>
        <begin position="27"/>
        <end position="135"/>
    </location>
</feature>
<dbReference type="InterPro" id="IPR006675">
    <property type="entry name" value="HDIG_dom"/>
</dbReference>
<evidence type="ECO:0000313" key="2">
    <source>
        <dbReference type="EMBL" id="KKQ50197.1"/>
    </source>
</evidence>
<dbReference type="Pfam" id="PF01966">
    <property type="entry name" value="HD"/>
    <property type="match status" value="1"/>
</dbReference>
<gene>
    <name evidence="2" type="ORF">US68_C0008G0082</name>
</gene>
<dbReference type="EMBL" id="LBTX01000008">
    <property type="protein sequence ID" value="KKQ50197.1"/>
    <property type="molecule type" value="Genomic_DNA"/>
</dbReference>
<reference evidence="2 3" key="1">
    <citation type="journal article" date="2015" name="Nature">
        <title>rRNA introns, odd ribosomes, and small enigmatic genomes across a large radiation of phyla.</title>
        <authorList>
            <person name="Brown C.T."/>
            <person name="Hug L.A."/>
            <person name="Thomas B.C."/>
            <person name="Sharon I."/>
            <person name="Castelle C.J."/>
            <person name="Singh A."/>
            <person name="Wilkins M.J."/>
            <person name="Williams K.H."/>
            <person name="Banfield J.F."/>
        </authorList>
    </citation>
    <scope>NUCLEOTIDE SEQUENCE [LARGE SCALE GENOMIC DNA]</scope>
</reference>
<sequence>MFNESQIYSLHQKYSHGKYREELLDLVWTHSLIVKEISLQIAHNLKSKYQINLDSDLLTAGALIHDLGFYKCFDDDFNKTEKYILHSQFGYELCHQENIPENLARFCLVHNGIGIYPNIPITLEEEIVTYADCFHSKSYPNYKTLVDIKKMLVIYRPSDSIIIDRLKNKFGLPDLIKLKRKYGQWHLKTNKWLKSIKQK</sequence>
<organism evidence="2 3">
    <name type="scientific">Candidatus Shapirobacteria bacterium GW2011_GWE1_38_10</name>
    <dbReference type="NCBI Taxonomy" id="1618488"/>
    <lineage>
        <taxon>Bacteria</taxon>
        <taxon>Candidatus Shapironibacteriota</taxon>
    </lineage>
</organism>
<dbReference type="Gene3D" id="1.10.3210.10">
    <property type="entry name" value="Hypothetical protein af1432"/>
    <property type="match status" value="1"/>
</dbReference>
<evidence type="ECO:0000313" key="3">
    <source>
        <dbReference type="Proteomes" id="UP000034231"/>
    </source>
</evidence>